<protein>
    <submittedName>
        <fullName evidence="1">Uncharacterized protein</fullName>
    </submittedName>
</protein>
<sequence>MRHAFTENHRLGTVRQILAPELLIALEGAGRAVGVIVIDEIGEPSPAGWRGLASLDQRGIDRREALREKEKRKAIERDVMNPLKQEEPRRAGLKKRAVEEGMAAEIDGFGKRGLHMAIDGLHGVGRIADVDHGQREVYERVRHHLMRHAIVDDDAHLHRVCFAHRLPDRRLQYLDVERPDDLRQLREIEARIAQVELLPKEDARLSGSERKAEHGINPYMRAHGCSGNR</sequence>
<proteinExistence type="predicted"/>
<dbReference type="Proteomes" id="UP000054911">
    <property type="component" value="Unassembled WGS sequence"/>
</dbReference>
<evidence type="ECO:0000313" key="2">
    <source>
        <dbReference type="Proteomes" id="UP000054911"/>
    </source>
</evidence>
<keyword evidence="2" id="KW-1185">Reference proteome</keyword>
<dbReference type="EMBL" id="FCOE02000017">
    <property type="protein sequence ID" value="SAK78679.1"/>
    <property type="molecule type" value="Genomic_DNA"/>
</dbReference>
<comment type="caution">
    <text evidence="1">The sequence shown here is derived from an EMBL/GenBank/DDBJ whole genome shotgun (WGS) entry which is preliminary data.</text>
</comment>
<gene>
    <name evidence="1" type="ORF">AWB80_04811</name>
</gene>
<dbReference type="AlphaFoldDB" id="A0A158C8P4"/>
<accession>A0A158C8P4</accession>
<organism evidence="1 2">
    <name type="scientific">Caballeronia pedi</name>
    <dbReference type="NCBI Taxonomy" id="1777141"/>
    <lineage>
        <taxon>Bacteria</taxon>
        <taxon>Pseudomonadati</taxon>
        <taxon>Pseudomonadota</taxon>
        <taxon>Betaproteobacteria</taxon>
        <taxon>Burkholderiales</taxon>
        <taxon>Burkholderiaceae</taxon>
        <taxon>Caballeronia</taxon>
    </lineage>
</organism>
<evidence type="ECO:0000313" key="1">
    <source>
        <dbReference type="EMBL" id="SAK78679.1"/>
    </source>
</evidence>
<reference evidence="1" key="1">
    <citation type="submission" date="2016-01" db="EMBL/GenBank/DDBJ databases">
        <authorList>
            <person name="Peeters C."/>
        </authorList>
    </citation>
    <scope>NUCLEOTIDE SEQUENCE [LARGE SCALE GENOMIC DNA]</scope>
    <source>
        <strain evidence="1">LMG 29323</strain>
    </source>
</reference>
<name>A0A158C8P4_9BURK</name>